<dbReference type="GO" id="GO:0000150">
    <property type="term" value="F:DNA strand exchange activity"/>
    <property type="evidence" value="ECO:0007669"/>
    <property type="project" value="InterPro"/>
</dbReference>
<dbReference type="SMART" id="SM00857">
    <property type="entry name" value="Resolvase"/>
    <property type="match status" value="1"/>
</dbReference>
<dbReference type="PANTHER" id="PTHR30461">
    <property type="entry name" value="DNA-INVERTASE FROM LAMBDOID PROPHAGE"/>
    <property type="match status" value="1"/>
</dbReference>
<dbReference type="PROSITE" id="PS51736">
    <property type="entry name" value="RECOMBINASES_3"/>
    <property type="match status" value="1"/>
</dbReference>
<dbReference type="InterPro" id="IPR050639">
    <property type="entry name" value="SSR_resolvase"/>
</dbReference>
<dbReference type="InterPro" id="IPR036162">
    <property type="entry name" value="Resolvase-like_N_sf"/>
</dbReference>
<accession>A0AAC9EVH3</accession>
<dbReference type="InterPro" id="IPR006119">
    <property type="entry name" value="Resolv_N"/>
</dbReference>
<reference evidence="3 4" key="1">
    <citation type="journal article" date="2014" name="Genome Announc.">
        <title>Comparative Genome Analysis of Two Isolates of the Fish Pathogen Piscirickettsia salmonis from Different Hosts Reveals Major Differences in Virulence-Associated Secretion Systems.</title>
        <authorList>
            <person name="Bohle H."/>
            <person name="Henriquez P."/>
            <person name="Grothusen H."/>
            <person name="Navas E."/>
            <person name="Sandoval A."/>
            <person name="Bustamante F."/>
            <person name="Bustos P."/>
            <person name="Mancilla M."/>
        </authorList>
    </citation>
    <scope>NUCLEOTIDE SEQUENCE [LARGE SCALE GENOMIC DNA]</scope>
    <source>
        <strain evidence="4">B1-32597</strain>
    </source>
</reference>
<organism evidence="3 4">
    <name type="scientific">Piscirickettsia salmonis</name>
    <dbReference type="NCBI Taxonomy" id="1238"/>
    <lineage>
        <taxon>Bacteria</taxon>
        <taxon>Pseudomonadati</taxon>
        <taxon>Pseudomonadota</taxon>
        <taxon>Gammaproteobacteria</taxon>
        <taxon>Thiotrichales</taxon>
        <taxon>Piscirickettsiaceae</taxon>
        <taxon>Piscirickettsia</taxon>
    </lineage>
</organism>
<proteinExistence type="inferred from homology"/>
<dbReference type="PANTHER" id="PTHR30461:SF26">
    <property type="entry name" value="RESOLVASE HOMOLOG YNEB"/>
    <property type="match status" value="1"/>
</dbReference>
<protein>
    <submittedName>
        <fullName evidence="3">Resolvase, N terminal domain protein</fullName>
    </submittedName>
</protein>
<dbReference type="SUPFAM" id="SSF53041">
    <property type="entry name" value="Resolvase-like"/>
    <property type="match status" value="1"/>
</dbReference>
<evidence type="ECO:0000313" key="4">
    <source>
        <dbReference type="Proteomes" id="UP000029558"/>
    </source>
</evidence>
<dbReference type="RefSeq" id="WP_051929563.1">
    <property type="nucleotide sequence ID" value="NZ_CP012511.1"/>
</dbReference>
<evidence type="ECO:0000259" key="2">
    <source>
        <dbReference type="PROSITE" id="PS51736"/>
    </source>
</evidence>
<dbReference type="CDD" id="cd03768">
    <property type="entry name" value="SR_ResInv"/>
    <property type="match status" value="1"/>
</dbReference>
<evidence type="ECO:0000256" key="1">
    <source>
        <dbReference type="ARBA" id="ARBA00009913"/>
    </source>
</evidence>
<feature type="domain" description="Resolvase/invertase-type recombinase catalytic" evidence="2">
    <location>
        <begin position="1"/>
        <end position="111"/>
    </location>
</feature>
<dbReference type="Gene3D" id="3.40.50.1390">
    <property type="entry name" value="Resolvase, N-terminal catalytic domain"/>
    <property type="match status" value="1"/>
</dbReference>
<gene>
    <name evidence="3" type="ORF">KU39_3p141</name>
</gene>
<evidence type="ECO:0000313" key="3">
    <source>
        <dbReference type="EMBL" id="ALB24603.1"/>
    </source>
</evidence>
<name>A0AAC9EVH3_PISSA</name>
<dbReference type="EMBL" id="CP012511">
    <property type="protein sequence ID" value="ALB24603.1"/>
    <property type="molecule type" value="Genomic_DNA"/>
</dbReference>
<sequence length="129" mass="14741">MIATPYSNLNFSQQCHQNRKELKNCLDYLRDEDTLVVTKLDRLARSNTHLNQIVEGLMAADVNLIVLDQKIDTRSALGKMMYQLLGVFAEFENNIRKERQADGIRIAREKGIKFGRKGTVAKNLDLSMV</sequence>
<keyword evidence="3" id="KW-0614">Plasmid</keyword>
<comment type="similarity">
    <text evidence="1">Belongs to the site-specific recombinase resolvase family.</text>
</comment>
<dbReference type="AlphaFoldDB" id="A0AAC9EVH3"/>
<geneLocation type="plasmid" evidence="3 4">
    <name>pPSB1-3</name>
</geneLocation>
<dbReference type="Pfam" id="PF00239">
    <property type="entry name" value="Resolvase"/>
    <property type="match status" value="1"/>
</dbReference>
<dbReference type="Proteomes" id="UP000029558">
    <property type="component" value="Plasmid pPSB1-3"/>
</dbReference>
<dbReference type="GO" id="GO:0003677">
    <property type="term" value="F:DNA binding"/>
    <property type="evidence" value="ECO:0007669"/>
    <property type="project" value="InterPro"/>
</dbReference>